<comment type="caution">
    <text evidence="1">The sequence shown here is derived from an EMBL/GenBank/DDBJ whole genome shotgun (WGS) entry which is preliminary data.</text>
</comment>
<dbReference type="Proteomes" id="UP000265618">
    <property type="component" value="Unassembled WGS sequence"/>
</dbReference>
<accession>A0A391NUS9</accession>
<feature type="non-terminal residue" evidence="1">
    <location>
        <position position="1"/>
    </location>
</feature>
<evidence type="ECO:0000313" key="1">
    <source>
        <dbReference type="EMBL" id="GCA64310.1"/>
    </source>
</evidence>
<evidence type="ECO:0000313" key="2">
    <source>
        <dbReference type="Proteomes" id="UP000265618"/>
    </source>
</evidence>
<sequence length="31" mass="3542">KQLDAFLNQVPNAHLYLHSVFCNQQLDASAR</sequence>
<reference evidence="1 2" key="1">
    <citation type="journal article" date="2018" name="PLoS ONE">
        <title>The draft genome of Kipferlia bialata reveals reductive genome evolution in fornicate parasites.</title>
        <authorList>
            <person name="Tanifuji G."/>
            <person name="Takabayashi S."/>
            <person name="Kume K."/>
            <person name="Takagi M."/>
            <person name="Nakayama T."/>
            <person name="Kamikawa R."/>
            <person name="Inagaki Y."/>
            <person name="Hashimoto T."/>
        </authorList>
    </citation>
    <scope>NUCLEOTIDE SEQUENCE [LARGE SCALE GENOMIC DNA]</scope>
    <source>
        <strain evidence="1">NY0173</strain>
    </source>
</reference>
<proteinExistence type="predicted"/>
<protein>
    <submittedName>
        <fullName evidence="1">Uncharacterized protein</fullName>
    </submittedName>
</protein>
<dbReference type="AlphaFoldDB" id="A0A391NUS9"/>
<keyword evidence="2" id="KW-1185">Reference proteome</keyword>
<dbReference type="EMBL" id="BDIP01006841">
    <property type="protein sequence ID" value="GCA64310.1"/>
    <property type="molecule type" value="Genomic_DNA"/>
</dbReference>
<name>A0A391NUS9_9EUKA</name>
<gene>
    <name evidence="1" type="ORF">KIPB_013888</name>
</gene>
<organism evidence="1 2">
    <name type="scientific">Kipferlia bialata</name>
    <dbReference type="NCBI Taxonomy" id="797122"/>
    <lineage>
        <taxon>Eukaryota</taxon>
        <taxon>Metamonada</taxon>
        <taxon>Carpediemonas-like organisms</taxon>
        <taxon>Kipferlia</taxon>
    </lineage>
</organism>